<dbReference type="GO" id="GO:0008237">
    <property type="term" value="F:metallopeptidase activity"/>
    <property type="evidence" value="ECO:0007669"/>
    <property type="project" value="UniProtKB-KW"/>
</dbReference>
<evidence type="ECO:0000256" key="3">
    <source>
        <dbReference type="ARBA" id="ARBA00022670"/>
    </source>
</evidence>
<comment type="similarity">
    <text evidence="10">Belongs to the peptidase M15 family.</text>
</comment>
<dbReference type="Pfam" id="PF05951">
    <property type="entry name" value="Peptidase_M15_2"/>
    <property type="match status" value="1"/>
</dbReference>
<evidence type="ECO:0000256" key="2">
    <source>
        <dbReference type="ARBA" id="ARBA00004776"/>
    </source>
</evidence>
<evidence type="ECO:0000256" key="8">
    <source>
        <dbReference type="ARBA" id="ARBA00023049"/>
    </source>
</evidence>
<protein>
    <recommendedName>
        <fullName evidence="11">Murein endopeptidase K</fullName>
    </recommendedName>
</protein>
<keyword evidence="4" id="KW-0479">Metal-binding</keyword>
<keyword evidence="8" id="KW-0482">Metalloprotease</keyword>
<comment type="cofactor">
    <cofactor evidence="1">
        <name>Zn(2+)</name>
        <dbReference type="ChEBI" id="CHEBI:29105"/>
    </cofactor>
</comment>
<organism evidence="12 13">
    <name type="scientific">Rubrimonas cliftonensis</name>
    <dbReference type="NCBI Taxonomy" id="89524"/>
    <lineage>
        <taxon>Bacteria</taxon>
        <taxon>Pseudomonadati</taxon>
        <taxon>Pseudomonadota</taxon>
        <taxon>Alphaproteobacteria</taxon>
        <taxon>Rhodobacterales</taxon>
        <taxon>Paracoccaceae</taxon>
        <taxon>Rubrimonas</taxon>
    </lineage>
</organism>
<dbReference type="Gene3D" id="3.30.1380.10">
    <property type="match status" value="1"/>
</dbReference>
<evidence type="ECO:0000256" key="7">
    <source>
        <dbReference type="ARBA" id="ARBA00022833"/>
    </source>
</evidence>
<keyword evidence="9" id="KW-0961">Cell wall biogenesis/degradation</keyword>
<comment type="pathway">
    <text evidence="2">Cell wall biogenesis; cell wall polysaccharide biosynthesis.</text>
</comment>
<keyword evidence="13" id="KW-1185">Reference proteome</keyword>
<dbReference type="AlphaFoldDB" id="A0A1H3XJX3"/>
<evidence type="ECO:0000313" key="13">
    <source>
        <dbReference type="Proteomes" id="UP000198703"/>
    </source>
</evidence>
<evidence type="ECO:0000256" key="6">
    <source>
        <dbReference type="ARBA" id="ARBA00022801"/>
    </source>
</evidence>
<dbReference type="InterPro" id="IPR009045">
    <property type="entry name" value="Zn_M74/Hedgehog-like"/>
</dbReference>
<evidence type="ECO:0000256" key="1">
    <source>
        <dbReference type="ARBA" id="ARBA00001947"/>
    </source>
</evidence>
<keyword evidence="3" id="KW-0645">Protease</keyword>
<evidence type="ECO:0000256" key="9">
    <source>
        <dbReference type="ARBA" id="ARBA00023316"/>
    </source>
</evidence>
<accession>A0A1H3XJX3</accession>
<dbReference type="PANTHER" id="PTHR37425">
    <property type="match status" value="1"/>
</dbReference>
<keyword evidence="7" id="KW-0862">Zinc</keyword>
<dbReference type="PANTHER" id="PTHR37425:SF1">
    <property type="entry name" value="OUTER MEMBRANE PROTEIN"/>
    <property type="match status" value="1"/>
</dbReference>
<gene>
    <name evidence="12" type="ORF">SAMN05444370_102456</name>
</gene>
<dbReference type="EMBL" id="FNQM01000002">
    <property type="protein sequence ID" value="SDZ99639.1"/>
    <property type="molecule type" value="Genomic_DNA"/>
</dbReference>
<dbReference type="GO" id="GO:0046872">
    <property type="term" value="F:metal ion binding"/>
    <property type="evidence" value="ECO:0007669"/>
    <property type="project" value="UniProtKB-KW"/>
</dbReference>
<evidence type="ECO:0000313" key="12">
    <source>
        <dbReference type="EMBL" id="SDZ99639.1"/>
    </source>
</evidence>
<dbReference type="SUPFAM" id="SSF55166">
    <property type="entry name" value="Hedgehog/DD-peptidase"/>
    <property type="match status" value="1"/>
</dbReference>
<dbReference type="STRING" id="89524.SAMN05444370_102456"/>
<dbReference type="InterPro" id="IPR010275">
    <property type="entry name" value="MepK"/>
</dbReference>
<dbReference type="GO" id="GO:0006508">
    <property type="term" value="P:proteolysis"/>
    <property type="evidence" value="ECO:0007669"/>
    <property type="project" value="UniProtKB-KW"/>
</dbReference>
<keyword evidence="6" id="KW-0378">Hydrolase</keyword>
<name>A0A1H3XJX3_9RHOB</name>
<sequence length="239" mass="24705">MGAGGASRRGFLVGAACGVLSATEAAAGAGSLFPRATPSDRRGLIAGGALADDAGTAGSLVHRLPRAGALWEREPAAPPLPGDAAPARLALAGPAERRLSMLSAHTGERIDLRYMVRGRHDPEALAEFSRFARDWRENAVKPIDPATLDIVHAVAARIDAPGPLVLLSGYRTRKTNNSLRGAAPDSLHMRGMALDIAHPHRTAATLAKAALALGAGGVGRYDASGFVHVDSGAPRSWRA</sequence>
<dbReference type="RefSeq" id="WP_245730923.1">
    <property type="nucleotide sequence ID" value="NZ_FNQM01000002.1"/>
</dbReference>
<evidence type="ECO:0000256" key="10">
    <source>
        <dbReference type="ARBA" id="ARBA00093448"/>
    </source>
</evidence>
<keyword evidence="5" id="KW-0732">Signal</keyword>
<dbReference type="Proteomes" id="UP000198703">
    <property type="component" value="Unassembled WGS sequence"/>
</dbReference>
<dbReference type="GO" id="GO:0071555">
    <property type="term" value="P:cell wall organization"/>
    <property type="evidence" value="ECO:0007669"/>
    <property type="project" value="UniProtKB-KW"/>
</dbReference>
<proteinExistence type="inferred from homology"/>
<evidence type="ECO:0000256" key="5">
    <source>
        <dbReference type="ARBA" id="ARBA00022729"/>
    </source>
</evidence>
<evidence type="ECO:0000256" key="11">
    <source>
        <dbReference type="ARBA" id="ARBA00093666"/>
    </source>
</evidence>
<reference evidence="12 13" key="1">
    <citation type="submission" date="2016-10" db="EMBL/GenBank/DDBJ databases">
        <authorList>
            <person name="de Groot N.N."/>
        </authorList>
    </citation>
    <scope>NUCLEOTIDE SEQUENCE [LARGE SCALE GENOMIC DNA]</scope>
    <source>
        <strain evidence="12 13">DSM 15345</strain>
    </source>
</reference>
<evidence type="ECO:0000256" key="4">
    <source>
        <dbReference type="ARBA" id="ARBA00022723"/>
    </source>
</evidence>